<dbReference type="InterPro" id="IPR038883">
    <property type="entry name" value="AN11006-like"/>
</dbReference>
<protein>
    <recommendedName>
        <fullName evidence="3">F-box domain-containing protein</fullName>
    </recommendedName>
</protein>
<accession>A0A074Y948</accession>
<dbReference type="HOGENOM" id="CLU_083993_0_0_1"/>
<sequence>MSVLTDTGHHNCRDYYLPLPRPATTHTIPPALSMTQTAAQTLRLHATQKSPLNQRPNKVTFPFLRLPCELRRKIYSYLLPYTETKSSSGSLIPTPKTSGNAASTAHKIHLASLPSAKYTANTTLWHRGQTSLLAVNKQLHTECAELLYGENNFVLWLSYDVIQFRFRWVLASGLAPSCAYDFLTLLGSTPYLGLIRRVVLTVDVVDEYTGMIKFNVGGSGLVYGLKLQVKKLVRALREADGEAIRKLTVRLQNGSDGVADGEKKIISRSRDNAIRNLEDVQGVLAPLRELKGVREVTMCGAITDAYKEDLKKSIMATP</sequence>
<proteinExistence type="predicted"/>
<dbReference type="OrthoDB" id="62952at2759"/>
<dbReference type="GeneID" id="25372277"/>
<dbReference type="Proteomes" id="UP000030641">
    <property type="component" value="Unassembled WGS sequence"/>
</dbReference>
<dbReference type="RefSeq" id="XP_013339136.1">
    <property type="nucleotide sequence ID" value="XM_013483682.1"/>
</dbReference>
<dbReference type="PANTHER" id="PTHR42085">
    <property type="entry name" value="F-BOX DOMAIN-CONTAINING PROTEIN"/>
    <property type="match status" value="1"/>
</dbReference>
<dbReference type="InParanoid" id="A0A074Y948"/>
<evidence type="ECO:0008006" key="3">
    <source>
        <dbReference type="Google" id="ProtNLM"/>
    </source>
</evidence>
<dbReference type="OMA" id="INFRYRW"/>
<dbReference type="STRING" id="1043005.A0A074Y948"/>
<dbReference type="PANTHER" id="PTHR42085:SF7">
    <property type="entry name" value="F-BOX DOMAIN-CONTAINING PROTEIN"/>
    <property type="match status" value="1"/>
</dbReference>
<name>A0A074Y948_AURSE</name>
<evidence type="ECO:0000313" key="1">
    <source>
        <dbReference type="EMBL" id="KEQ90697.1"/>
    </source>
</evidence>
<evidence type="ECO:0000313" key="2">
    <source>
        <dbReference type="Proteomes" id="UP000030641"/>
    </source>
</evidence>
<reference evidence="1 2" key="1">
    <citation type="journal article" date="2014" name="BMC Genomics">
        <title>Genome sequencing of four Aureobasidium pullulans varieties: biotechnological potential, stress tolerance, and description of new species.</title>
        <authorList>
            <person name="Gostin Ar C."/>
            <person name="Ohm R.A."/>
            <person name="Kogej T."/>
            <person name="Sonjak S."/>
            <person name="Turk M."/>
            <person name="Zajc J."/>
            <person name="Zalar P."/>
            <person name="Grube M."/>
            <person name="Sun H."/>
            <person name="Han J."/>
            <person name="Sharma A."/>
            <person name="Chiniquy J."/>
            <person name="Ngan C.Y."/>
            <person name="Lipzen A."/>
            <person name="Barry K."/>
            <person name="Grigoriev I.V."/>
            <person name="Gunde-Cimerman N."/>
        </authorList>
    </citation>
    <scope>NUCLEOTIDE SEQUENCE [LARGE SCALE GENOMIC DNA]</scope>
    <source>
        <strain evidence="1 2">EXF-2481</strain>
    </source>
</reference>
<organism evidence="1 2">
    <name type="scientific">Aureobasidium subglaciale (strain EXF-2481)</name>
    <name type="common">Aureobasidium pullulans var. subglaciale</name>
    <dbReference type="NCBI Taxonomy" id="1043005"/>
    <lineage>
        <taxon>Eukaryota</taxon>
        <taxon>Fungi</taxon>
        <taxon>Dikarya</taxon>
        <taxon>Ascomycota</taxon>
        <taxon>Pezizomycotina</taxon>
        <taxon>Dothideomycetes</taxon>
        <taxon>Dothideomycetidae</taxon>
        <taxon>Dothideales</taxon>
        <taxon>Saccotheciaceae</taxon>
        <taxon>Aureobasidium</taxon>
    </lineage>
</organism>
<dbReference type="AlphaFoldDB" id="A0A074Y948"/>
<dbReference type="EMBL" id="KL584787">
    <property type="protein sequence ID" value="KEQ90697.1"/>
    <property type="molecule type" value="Genomic_DNA"/>
</dbReference>
<keyword evidence="2" id="KW-1185">Reference proteome</keyword>
<gene>
    <name evidence="1" type="ORF">AUEXF2481DRAFT_9255</name>
</gene>